<proteinExistence type="predicted"/>
<dbReference type="EMBL" id="BSXG01000076">
    <property type="protein sequence ID" value="GME36613.1"/>
    <property type="molecule type" value="Genomic_DNA"/>
</dbReference>
<name>A0ACB5SDV7_9PEZI</name>
<comment type="caution">
    <text evidence="1">The sequence shown here is derived from an EMBL/GenBank/DDBJ whole genome shotgun (WGS) entry which is preliminary data.</text>
</comment>
<sequence length="376" mass="39705">MADQPLPPPVPPNDLILSIDDLKEAGSKKLPFATREFFNSGATAQTTLSENTTAFSKYRLRPRVLRDVSAIDTTTTVFGQRIAFPLCIAPAGTQALAHPSGELATARACAKRRVHMGVSSMANHGLGAIRAAGTAVWPAAAHAVQLYTMVDRAREEAVVRAAEAAGCAAALLTADSPVLGARHNERRNAFRVPDGAAFPIVGLGAGVIDGARFAATNSDAHSWAEVAWLRGVTRMEVWVKGVLTPEDVVLAREHGCDGVIVSNHGGRQLDGAPATVDVLAACVEAAEGKIRVHVDSGIRSGADIFKALALGAECCWVGRPVLWGLAYDGEAGVDKMLDILYEDFKRCMQLTGCTSVSDISKDCLGIFRSDGPLARL</sequence>
<keyword evidence="2" id="KW-1185">Reference proteome</keyword>
<protein>
    <submittedName>
        <fullName evidence="1">(S)-2-hydroxy-acid oxidase</fullName>
    </submittedName>
</protein>
<evidence type="ECO:0000313" key="2">
    <source>
        <dbReference type="Proteomes" id="UP001165186"/>
    </source>
</evidence>
<reference evidence="1" key="1">
    <citation type="submission" date="2024-09" db="EMBL/GenBank/DDBJ databases">
        <title>Draft Genome Sequences of Neofusicoccum parvum.</title>
        <authorList>
            <person name="Ashida A."/>
            <person name="Camagna M."/>
            <person name="Tanaka A."/>
            <person name="Takemoto D."/>
        </authorList>
    </citation>
    <scope>NUCLEOTIDE SEQUENCE</scope>
    <source>
        <strain evidence="1">PPO83</strain>
    </source>
</reference>
<organism evidence="1 2">
    <name type="scientific">Neofusicoccum parvum</name>
    <dbReference type="NCBI Taxonomy" id="310453"/>
    <lineage>
        <taxon>Eukaryota</taxon>
        <taxon>Fungi</taxon>
        <taxon>Dikarya</taxon>
        <taxon>Ascomycota</taxon>
        <taxon>Pezizomycotina</taxon>
        <taxon>Dothideomycetes</taxon>
        <taxon>Dothideomycetes incertae sedis</taxon>
        <taxon>Botryosphaeriales</taxon>
        <taxon>Botryosphaeriaceae</taxon>
        <taxon>Neofusicoccum</taxon>
    </lineage>
</organism>
<evidence type="ECO:0000313" key="1">
    <source>
        <dbReference type="EMBL" id="GME36613.1"/>
    </source>
</evidence>
<gene>
    <name evidence="1" type="primary">g6451</name>
    <name evidence="1" type="ORF">NpPPO83_00006451</name>
</gene>
<accession>A0ACB5SDV7</accession>
<dbReference type="Proteomes" id="UP001165186">
    <property type="component" value="Unassembled WGS sequence"/>
</dbReference>